<dbReference type="InterPro" id="IPR013320">
    <property type="entry name" value="ConA-like_dom_sf"/>
</dbReference>
<dbReference type="PANTHER" id="PTHR21398">
    <property type="entry name" value="AGAP007094-PA"/>
    <property type="match status" value="1"/>
</dbReference>
<keyword evidence="6" id="KW-1185">Reference proteome</keyword>
<dbReference type="Pfam" id="PF07841">
    <property type="entry name" value="DM4_12"/>
    <property type="match status" value="1"/>
</dbReference>
<feature type="region of interest" description="Disordered" evidence="1">
    <location>
        <begin position="518"/>
        <end position="542"/>
    </location>
</feature>
<feature type="compositionally biased region" description="Pro residues" evidence="1">
    <location>
        <begin position="467"/>
        <end position="479"/>
    </location>
</feature>
<feature type="compositionally biased region" description="Low complexity" evidence="1">
    <location>
        <begin position="450"/>
        <end position="466"/>
    </location>
</feature>
<dbReference type="InterPro" id="IPR000998">
    <property type="entry name" value="MAM_dom"/>
</dbReference>
<protein>
    <recommendedName>
        <fullName evidence="4">MAM domain-containing protein</fullName>
    </recommendedName>
</protein>
<feature type="signal peptide" evidence="3">
    <location>
        <begin position="1"/>
        <end position="30"/>
    </location>
</feature>
<dbReference type="OrthoDB" id="6358067at2759"/>
<feature type="compositionally biased region" description="Low complexity" evidence="1">
    <location>
        <begin position="392"/>
        <end position="441"/>
    </location>
</feature>
<evidence type="ECO:0000313" key="5">
    <source>
        <dbReference type="EMBL" id="KAF0310261.1"/>
    </source>
</evidence>
<evidence type="ECO:0000313" key="6">
    <source>
        <dbReference type="Proteomes" id="UP000440578"/>
    </source>
</evidence>
<name>A0A6A4X784_AMPAM</name>
<proteinExistence type="predicted"/>
<reference evidence="5 6" key="1">
    <citation type="submission" date="2019-07" db="EMBL/GenBank/DDBJ databases">
        <title>Draft genome assembly of a fouling barnacle, Amphibalanus amphitrite (Darwin, 1854): The first reference genome for Thecostraca.</title>
        <authorList>
            <person name="Kim W."/>
        </authorList>
    </citation>
    <scope>NUCLEOTIDE SEQUENCE [LARGE SCALE GENOMIC DNA]</scope>
    <source>
        <strain evidence="5">SNU_AA5</strain>
        <tissue evidence="5">Soma without cirri and trophi</tissue>
    </source>
</reference>
<gene>
    <name evidence="5" type="ORF">FJT64_018698</name>
</gene>
<dbReference type="Pfam" id="PF00629">
    <property type="entry name" value="MAM"/>
    <property type="match status" value="1"/>
</dbReference>
<dbReference type="InterPro" id="IPR006631">
    <property type="entry name" value="DM4_12"/>
</dbReference>
<evidence type="ECO:0000256" key="2">
    <source>
        <dbReference type="SAM" id="Phobius"/>
    </source>
</evidence>
<dbReference type="Proteomes" id="UP000440578">
    <property type="component" value="Unassembled WGS sequence"/>
</dbReference>
<keyword evidence="2" id="KW-1133">Transmembrane helix</keyword>
<dbReference type="SMART" id="SM00137">
    <property type="entry name" value="MAM"/>
    <property type="match status" value="1"/>
</dbReference>
<feature type="domain" description="MAM" evidence="4">
    <location>
        <begin position="218"/>
        <end position="386"/>
    </location>
</feature>
<dbReference type="Gene3D" id="2.60.120.200">
    <property type="match status" value="1"/>
</dbReference>
<feature type="chain" id="PRO_5025349126" description="MAM domain-containing protein" evidence="3">
    <location>
        <begin position="31"/>
        <end position="566"/>
    </location>
</feature>
<evidence type="ECO:0000259" key="4">
    <source>
        <dbReference type="PROSITE" id="PS50060"/>
    </source>
</evidence>
<dbReference type="SUPFAM" id="SSF49899">
    <property type="entry name" value="Concanavalin A-like lectins/glucanases"/>
    <property type="match status" value="1"/>
</dbReference>
<evidence type="ECO:0000256" key="1">
    <source>
        <dbReference type="SAM" id="MobiDB-lite"/>
    </source>
</evidence>
<feature type="transmembrane region" description="Helical" evidence="2">
    <location>
        <begin position="492"/>
        <end position="513"/>
    </location>
</feature>
<accession>A0A6A4X784</accession>
<dbReference type="GO" id="GO:0016020">
    <property type="term" value="C:membrane"/>
    <property type="evidence" value="ECO:0007669"/>
    <property type="project" value="InterPro"/>
</dbReference>
<dbReference type="PROSITE" id="PS50060">
    <property type="entry name" value="MAM_2"/>
    <property type="match status" value="1"/>
</dbReference>
<evidence type="ECO:0000256" key="3">
    <source>
        <dbReference type="SAM" id="SignalP"/>
    </source>
</evidence>
<dbReference type="AlphaFoldDB" id="A0A6A4X784"/>
<keyword evidence="2" id="KW-0472">Membrane</keyword>
<feature type="region of interest" description="Disordered" evidence="1">
    <location>
        <begin position="392"/>
        <end position="484"/>
    </location>
</feature>
<keyword evidence="3" id="KW-0732">Signal</keyword>
<sequence length="566" mass="59363">MVMSFGHDRPAVHVQLWLLAIAGCLAGGSADLSPLLSAPTAHYFNSSGPSLPSNTGGRSWREPRAGRVRRFIYFPEGSTITVTVDFVIPLGDSGASLTFSPSITFTPTTIARATYGEHGPGARSFAADQGRLFDTIQDGFKQVGLDGSACLQRLVCEVSGAPRHQDGLLGEVINTVLLHTHTRMAVMAAAGSTIPHPLKLLLLMVVVVTCMAGEYCDDFESDDFGTFWTQGALDSGGKWQPASYQELQQTIADFPAPASGDTVVYLTPLAGGYMSARLQMTAGYQFPEGSTLSFRYWLRSQWRGSGTLEVHRVLGSQEEAEPILSLTEFSGPDNTQWMEANVTVPTSSSTFKLLIFGACGTGELNNIAIDDIKVCGPAGLDQKCIPLTTTSTEASTTTVTTEPSSVQTTAQSESTPSGGPTAATTAGSPATDPTPSDRPTSPEGPTSAEPVTTPTSGPTVSTSPSPTGHPPTAAPPTAPAPADGSRLGPSGLLWAVLAVLAASVALLLLLALGRRRSSARSDRLPLVRQPSSSGSGSSGSGSSGWFDYLHSDPWKQAHDKMGQLRY</sequence>
<comment type="caution">
    <text evidence="5">The sequence shown here is derived from an EMBL/GenBank/DDBJ whole genome shotgun (WGS) entry which is preliminary data.</text>
</comment>
<dbReference type="PANTHER" id="PTHR21398:SF6">
    <property type="entry name" value="AGAP007094-PA"/>
    <property type="match status" value="1"/>
</dbReference>
<organism evidence="5 6">
    <name type="scientific">Amphibalanus amphitrite</name>
    <name type="common">Striped barnacle</name>
    <name type="synonym">Balanus amphitrite</name>
    <dbReference type="NCBI Taxonomy" id="1232801"/>
    <lineage>
        <taxon>Eukaryota</taxon>
        <taxon>Metazoa</taxon>
        <taxon>Ecdysozoa</taxon>
        <taxon>Arthropoda</taxon>
        <taxon>Crustacea</taxon>
        <taxon>Multicrustacea</taxon>
        <taxon>Cirripedia</taxon>
        <taxon>Thoracica</taxon>
        <taxon>Thoracicalcarea</taxon>
        <taxon>Balanomorpha</taxon>
        <taxon>Balanoidea</taxon>
        <taxon>Balanidae</taxon>
        <taxon>Amphibalaninae</taxon>
        <taxon>Amphibalanus</taxon>
    </lineage>
</organism>
<keyword evidence="2" id="KW-0812">Transmembrane</keyword>
<dbReference type="EMBL" id="VIIS01000328">
    <property type="protein sequence ID" value="KAF0310261.1"/>
    <property type="molecule type" value="Genomic_DNA"/>
</dbReference>